<evidence type="ECO:0000313" key="2">
    <source>
        <dbReference type="EMBL" id="KAH8978616.1"/>
    </source>
</evidence>
<name>A0AAD4LAA0_9AGAM</name>
<dbReference type="EMBL" id="JAKELL010000216">
    <property type="protein sequence ID" value="KAH8978616.1"/>
    <property type="molecule type" value="Genomic_DNA"/>
</dbReference>
<reference evidence="2" key="1">
    <citation type="submission" date="2022-01" db="EMBL/GenBank/DDBJ databases">
        <title>Comparative genomics reveals a dynamic genome evolution in the ectomycorrhizal milk-cap (Lactarius) mushrooms.</title>
        <authorList>
            <consortium name="DOE Joint Genome Institute"/>
            <person name="Lebreton A."/>
            <person name="Tang N."/>
            <person name="Kuo A."/>
            <person name="LaButti K."/>
            <person name="Drula E."/>
            <person name="Barry K."/>
            <person name="Clum A."/>
            <person name="Lipzen A."/>
            <person name="Mousain D."/>
            <person name="Ng V."/>
            <person name="Wang R."/>
            <person name="Wang X."/>
            <person name="Dai Y."/>
            <person name="Henrissat B."/>
            <person name="Grigoriev I.V."/>
            <person name="Guerin-Laguette A."/>
            <person name="Yu F."/>
            <person name="Martin F.M."/>
        </authorList>
    </citation>
    <scope>NUCLEOTIDE SEQUENCE</scope>
    <source>
        <strain evidence="2">QP</strain>
    </source>
</reference>
<protein>
    <submittedName>
        <fullName evidence="2">Uncharacterized protein</fullName>
    </submittedName>
</protein>
<dbReference type="AlphaFoldDB" id="A0AAD4LAA0"/>
<evidence type="ECO:0000313" key="3">
    <source>
        <dbReference type="Proteomes" id="UP001201163"/>
    </source>
</evidence>
<gene>
    <name evidence="2" type="ORF">EDB92DRAFT_1908850</name>
</gene>
<evidence type="ECO:0000256" key="1">
    <source>
        <dbReference type="SAM" id="MobiDB-lite"/>
    </source>
</evidence>
<accession>A0AAD4LAA0</accession>
<comment type="caution">
    <text evidence="2">The sequence shown here is derived from an EMBL/GenBank/DDBJ whole genome shotgun (WGS) entry which is preliminary data.</text>
</comment>
<organism evidence="2 3">
    <name type="scientific">Lactarius akahatsu</name>
    <dbReference type="NCBI Taxonomy" id="416441"/>
    <lineage>
        <taxon>Eukaryota</taxon>
        <taxon>Fungi</taxon>
        <taxon>Dikarya</taxon>
        <taxon>Basidiomycota</taxon>
        <taxon>Agaricomycotina</taxon>
        <taxon>Agaricomycetes</taxon>
        <taxon>Russulales</taxon>
        <taxon>Russulaceae</taxon>
        <taxon>Lactarius</taxon>
    </lineage>
</organism>
<proteinExistence type="predicted"/>
<sequence>MQAIPRLKNRQLANLSKAPTPLKSVNFRHTTPGSGIALVTKRNPHPSPELFDPSYPGAGLPFHRRNALMLRWVSKHFNLYAFPKAFLSKPDAPYSLPYVPRPYPARPQQPEQRSADMSMQVIAFDSRVALRPTLRTKLKRKIKEAVRLIVTRGAAVEESCGATPRVVFRPEDVGAEKWIVPDWTYIALPTTEMFSMPFTEQLGLMRKALESIHRRIPDAEKTLRNGGGQAPKSGNSVRHERA</sequence>
<dbReference type="Proteomes" id="UP001201163">
    <property type="component" value="Unassembled WGS sequence"/>
</dbReference>
<keyword evidence="3" id="KW-1185">Reference proteome</keyword>
<feature type="region of interest" description="Disordered" evidence="1">
    <location>
        <begin position="218"/>
        <end position="242"/>
    </location>
</feature>